<keyword evidence="3" id="KW-0804">Transcription</keyword>
<evidence type="ECO:0000256" key="2">
    <source>
        <dbReference type="ARBA" id="ARBA00023125"/>
    </source>
</evidence>
<evidence type="ECO:0000256" key="3">
    <source>
        <dbReference type="ARBA" id="ARBA00023163"/>
    </source>
</evidence>
<dbReference type="InterPro" id="IPR036388">
    <property type="entry name" value="WH-like_DNA-bd_sf"/>
</dbReference>
<dbReference type="GO" id="GO:0003677">
    <property type="term" value="F:DNA binding"/>
    <property type="evidence" value="ECO:0007669"/>
    <property type="project" value="UniProtKB-KW"/>
</dbReference>
<accession>A0ABS2SQR1</accession>
<dbReference type="SMART" id="SM00347">
    <property type="entry name" value="HTH_MARR"/>
    <property type="match status" value="1"/>
</dbReference>
<name>A0ABS2SQR1_9BACI</name>
<proteinExistence type="predicted"/>
<evidence type="ECO:0000313" key="6">
    <source>
        <dbReference type="Proteomes" id="UP001179280"/>
    </source>
</evidence>
<dbReference type="Proteomes" id="UP001179280">
    <property type="component" value="Unassembled WGS sequence"/>
</dbReference>
<protein>
    <submittedName>
        <fullName evidence="5">DNA-binding MarR family transcriptional regulator</fullName>
    </submittedName>
</protein>
<dbReference type="PROSITE" id="PS50995">
    <property type="entry name" value="HTH_MARR_2"/>
    <property type="match status" value="1"/>
</dbReference>
<dbReference type="SUPFAM" id="SSF46785">
    <property type="entry name" value="Winged helix' DNA-binding domain"/>
    <property type="match status" value="1"/>
</dbReference>
<keyword evidence="2 5" id="KW-0238">DNA-binding</keyword>
<dbReference type="RefSeq" id="WP_204464930.1">
    <property type="nucleotide sequence ID" value="NZ_JAFBCV010000002.1"/>
</dbReference>
<dbReference type="InterPro" id="IPR000835">
    <property type="entry name" value="HTH_MarR-typ"/>
</dbReference>
<dbReference type="Gene3D" id="1.10.10.10">
    <property type="entry name" value="Winged helix-like DNA-binding domain superfamily/Winged helix DNA-binding domain"/>
    <property type="match status" value="1"/>
</dbReference>
<evidence type="ECO:0000256" key="1">
    <source>
        <dbReference type="ARBA" id="ARBA00023015"/>
    </source>
</evidence>
<dbReference type="PANTHER" id="PTHR33164">
    <property type="entry name" value="TRANSCRIPTIONAL REGULATOR, MARR FAMILY"/>
    <property type="match status" value="1"/>
</dbReference>
<gene>
    <name evidence="5" type="ORF">JOC54_001070</name>
</gene>
<keyword evidence="1" id="KW-0805">Transcription regulation</keyword>
<dbReference type="InterPro" id="IPR036390">
    <property type="entry name" value="WH_DNA-bd_sf"/>
</dbReference>
<organism evidence="5 6">
    <name type="scientific">Shouchella xiaoxiensis</name>
    <dbReference type="NCBI Taxonomy" id="766895"/>
    <lineage>
        <taxon>Bacteria</taxon>
        <taxon>Bacillati</taxon>
        <taxon>Bacillota</taxon>
        <taxon>Bacilli</taxon>
        <taxon>Bacillales</taxon>
        <taxon>Bacillaceae</taxon>
        <taxon>Shouchella</taxon>
    </lineage>
</organism>
<dbReference type="Pfam" id="PF01047">
    <property type="entry name" value="MarR"/>
    <property type="match status" value="1"/>
</dbReference>
<sequence>MAHSLDESIGFQTAQTHRALIRLITTHLRTYGITPEQWTVLKRLYQNGDLTQKQLSKVAEKDKATLTRILDLLAQKQLIERKQNAEDKRSFLVGITTKGSDLYKTIKPTTEELYRQTIVKGISEEELSIYINVLSQLKENSSQG</sequence>
<evidence type="ECO:0000259" key="4">
    <source>
        <dbReference type="PROSITE" id="PS50995"/>
    </source>
</evidence>
<comment type="caution">
    <text evidence="5">The sequence shown here is derived from an EMBL/GenBank/DDBJ whole genome shotgun (WGS) entry which is preliminary data.</text>
</comment>
<dbReference type="PRINTS" id="PR00598">
    <property type="entry name" value="HTHMARR"/>
</dbReference>
<keyword evidence="6" id="KW-1185">Reference proteome</keyword>
<dbReference type="EMBL" id="JAFBCV010000002">
    <property type="protein sequence ID" value="MBM7837839.1"/>
    <property type="molecule type" value="Genomic_DNA"/>
</dbReference>
<dbReference type="InterPro" id="IPR039422">
    <property type="entry name" value="MarR/SlyA-like"/>
</dbReference>
<reference evidence="5" key="1">
    <citation type="submission" date="2021-01" db="EMBL/GenBank/DDBJ databases">
        <title>Genomic Encyclopedia of Type Strains, Phase IV (KMG-IV): sequencing the most valuable type-strain genomes for metagenomic binning, comparative biology and taxonomic classification.</title>
        <authorList>
            <person name="Goeker M."/>
        </authorList>
    </citation>
    <scope>NUCLEOTIDE SEQUENCE</scope>
    <source>
        <strain evidence="5">DSM 21943</strain>
    </source>
</reference>
<dbReference type="PANTHER" id="PTHR33164:SF64">
    <property type="entry name" value="TRANSCRIPTIONAL REGULATOR SLYA"/>
    <property type="match status" value="1"/>
</dbReference>
<evidence type="ECO:0000313" key="5">
    <source>
        <dbReference type="EMBL" id="MBM7837839.1"/>
    </source>
</evidence>
<feature type="domain" description="HTH marR-type" evidence="4">
    <location>
        <begin position="1"/>
        <end position="139"/>
    </location>
</feature>